<reference evidence="1 3" key="1">
    <citation type="submission" date="2014-07" db="EMBL/GenBank/DDBJ databases">
        <authorList>
            <person name="Pisani N.G."/>
            <person name="Newman J.D."/>
        </authorList>
    </citation>
    <scope>NUCLEOTIDE SEQUENCE [LARGE SCALE GENOMIC DNA]</scope>
    <source>
        <strain evidence="1 3">LMG 24720</strain>
    </source>
</reference>
<dbReference type="InterPro" id="IPR023393">
    <property type="entry name" value="START-like_dom_sf"/>
</dbReference>
<evidence type="ECO:0000313" key="3">
    <source>
        <dbReference type="Proteomes" id="UP000028349"/>
    </source>
</evidence>
<dbReference type="KEGG" id="cant:NCTC13489_01858"/>
<evidence type="ECO:0000313" key="4">
    <source>
        <dbReference type="Proteomes" id="UP000270036"/>
    </source>
</evidence>
<dbReference type="RefSeq" id="WP_034720969.1">
    <property type="nucleotide sequence ID" value="NZ_FOIX01000001.1"/>
</dbReference>
<keyword evidence="3" id="KW-1185">Reference proteome</keyword>
<evidence type="ECO:0000313" key="1">
    <source>
        <dbReference type="EMBL" id="KEY17759.1"/>
    </source>
</evidence>
<dbReference type="EMBL" id="LR134441">
    <property type="protein sequence ID" value="VEH99916.1"/>
    <property type="molecule type" value="Genomic_DNA"/>
</dbReference>
<sequence length="143" mass="16384">MTVEIFTEILIEAQPKKVWEILTDFENYPEWNSFVKSIEGNIKVGNIISVRIEPPNGNGLTFKPVVVAYDPPKELRWLGKFFIKGVFDGEHQFKLIDNKNGTTTFIQSETFTGILVGVFKNNLNNTKTGFEQMNLELKELAER</sequence>
<organism evidence="2 4">
    <name type="scientific">Kaistella antarctica</name>
    <dbReference type="NCBI Taxonomy" id="266748"/>
    <lineage>
        <taxon>Bacteria</taxon>
        <taxon>Pseudomonadati</taxon>
        <taxon>Bacteroidota</taxon>
        <taxon>Flavobacteriia</taxon>
        <taxon>Flavobacteriales</taxon>
        <taxon>Weeksellaceae</taxon>
        <taxon>Chryseobacterium group</taxon>
        <taxon>Kaistella</taxon>
    </lineage>
</organism>
<dbReference type="EMBL" id="JPEP01000002">
    <property type="protein sequence ID" value="KEY17759.1"/>
    <property type="molecule type" value="Genomic_DNA"/>
</dbReference>
<dbReference type="PANTHER" id="PTHR36166:SF1">
    <property type="entry name" value="SRPBCC DOMAIN-CONTAINING PROTEIN"/>
    <property type="match status" value="1"/>
</dbReference>
<reference evidence="2 4" key="2">
    <citation type="submission" date="2018-12" db="EMBL/GenBank/DDBJ databases">
        <authorList>
            <consortium name="Pathogen Informatics"/>
        </authorList>
    </citation>
    <scope>NUCLEOTIDE SEQUENCE [LARGE SCALE GENOMIC DNA]</scope>
    <source>
        <strain evidence="2 4">NCTC13489</strain>
    </source>
</reference>
<dbReference type="SUPFAM" id="SSF55961">
    <property type="entry name" value="Bet v1-like"/>
    <property type="match status" value="1"/>
</dbReference>
<name>A0A3S4VFF3_9FLAO</name>
<evidence type="ECO:0000313" key="2">
    <source>
        <dbReference type="EMBL" id="VEH99916.1"/>
    </source>
</evidence>
<dbReference type="Proteomes" id="UP000028349">
    <property type="component" value="Unassembled WGS sequence"/>
</dbReference>
<gene>
    <name evidence="1" type="ORF">HY04_04250</name>
    <name evidence="2" type="ORF">NCTC13489_01858</name>
</gene>
<dbReference type="Gene3D" id="3.30.530.20">
    <property type="match status" value="1"/>
</dbReference>
<dbReference type="Proteomes" id="UP000270036">
    <property type="component" value="Chromosome"/>
</dbReference>
<proteinExistence type="predicted"/>
<accession>A0A3S4VFF3</accession>
<dbReference type="CDD" id="cd07822">
    <property type="entry name" value="SRPBCC_4"/>
    <property type="match status" value="1"/>
</dbReference>
<dbReference type="PANTHER" id="PTHR36166">
    <property type="entry name" value="CHROMOSOME 9, WHOLE GENOME SHOTGUN SEQUENCE"/>
    <property type="match status" value="1"/>
</dbReference>
<protein>
    <submittedName>
        <fullName evidence="1 2">Polyketide cyclase</fullName>
    </submittedName>
</protein>
<dbReference type="Pfam" id="PF10604">
    <property type="entry name" value="Polyketide_cyc2"/>
    <property type="match status" value="1"/>
</dbReference>
<dbReference type="AlphaFoldDB" id="A0A3S4VFF3"/>
<dbReference type="OrthoDB" id="191189at2"/>
<dbReference type="InterPro" id="IPR019587">
    <property type="entry name" value="Polyketide_cyclase/dehydratase"/>
</dbReference>